<dbReference type="Pfam" id="PF11684">
    <property type="entry name" value="DUF3280"/>
    <property type="match status" value="1"/>
</dbReference>
<sequence length="326" mass="34788">MSISIAIFNPRKNKGLHKVVGAIFLGLFSVGVCAETSLAILDFELSDVTLAPGIPAEIERTASIKPMLEGELTKAGYKIISIDLGHQHEANGGVGYLFDHNDIAAELAKKAGADYVLVGKLHKPSFLFAYLMGHLVNTNSGNLVESYVVETKGGDKKLTLKAVETLASKIDKNLDNIYTPPPPSRRVGLSDTSAGAEAPSEKPHALAFGDAQLKWDPCPPLFSKGCEIAVLHGDLAKPNADVFLKVPANYTIPSHWHTSAERMVLVSGELHIEYTGHSPSVLKPGTYAYGPIKAPHKASCTDSGPCVLFIAFESPVDAHLAEGSQK</sequence>
<dbReference type="Pfam" id="PF12973">
    <property type="entry name" value="Cupin_7"/>
    <property type="match status" value="1"/>
</dbReference>
<dbReference type="AlphaFoldDB" id="A0A1R4H327"/>
<dbReference type="CDD" id="cd06989">
    <property type="entry name" value="cupin_DRT102"/>
    <property type="match status" value="1"/>
</dbReference>
<feature type="region of interest" description="Disordered" evidence="1">
    <location>
        <begin position="174"/>
        <end position="200"/>
    </location>
</feature>
<evidence type="ECO:0000259" key="2">
    <source>
        <dbReference type="Pfam" id="PF12973"/>
    </source>
</evidence>
<dbReference type="InterPro" id="IPR021698">
    <property type="entry name" value="DUF3280"/>
</dbReference>
<dbReference type="EMBL" id="FUKJ01000085">
    <property type="protein sequence ID" value="SJM90632.1"/>
    <property type="molecule type" value="Genomic_DNA"/>
</dbReference>
<dbReference type="InterPro" id="IPR011051">
    <property type="entry name" value="RmlC_Cupin_sf"/>
</dbReference>
<dbReference type="RefSeq" id="WP_218780241.1">
    <property type="nucleotide sequence ID" value="NZ_FUKJ01000085.1"/>
</dbReference>
<evidence type="ECO:0000313" key="3">
    <source>
        <dbReference type="EMBL" id="SJM90632.1"/>
    </source>
</evidence>
<keyword evidence="4" id="KW-1185">Reference proteome</keyword>
<dbReference type="InterPro" id="IPR014710">
    <property type="entry name" value="RmlC-like_jellyroll"/>
</dbReference>
<dbReference type="InterPro" id="IPR025979">
    <property type="entry name" value="ChrR-like_cupin_dom"/>
</dbReference>
<protein>
    <recommendedName>
        <fullName evidence="2">ChrR-like cupin domain-containing protein</fullName>
    </recommendedName>
</protein>
<organism evidence="3 4">
    <name type="scientific">Crenothrix polyspora</name>
    <dbReference type="NCBI Taxonomy" id="360316"/>
    <lineage>
        <taxon>Bacteria</taxon>
        <taxon>Pseudomonadati</taxon>
        <taxon>Pseudomonadota</taxon>
        <taxon>Gammaproteobacteria</taxon>
        <taxon>Methylococcales</taxon>
        <taxon>Crenotrichaceae</taxon>
        <taxon>Crenothrix</taxon>
    </lineage>
</organism>
<feature type="domain" description="ChrR-like cupin" evidence="2">
    <location>
        <begin position="211"/>
        <end position="311"/>
    </location>
</feature>
<reference evidence="4" key="1">
    <citation type="submission" date="2017-02" db="EMBL/GenBank/DDBJ databases">
        <authorList>
            <person name="Daims H."/>
        </authorList>
    </citation>
    <scope>NUCLEOTIDE SEQUENCE [LARGE SCALE GENOMIC DNA]</scope>
</reference>
<dbReference type="Proteomes" id="UP000195442">
    <property type="component" value="Unassembled WGS sequence"/>
</dbReference>
<evidence type="ECO:0000313" key="4">
    <source>
        <dbReference type="Proteomes" id="UP000195442"/>
    </source>
</evidence>
<gene>
    <name evidence="3" type="ORF">CRENPOLYSF2_1750003</name>
</gene>
<name>A0A1R4H327_9GAMM</name>
<proteinExistence type="predicted"/>
<evidence type="ECO:0000256" key="1">
    <source>
        <dbReference type="SAM" id="MobiDB-lite"/>
    </source>
</evidence>
<accession>A0A1R4H327</accession>
<dbReference type="SUPFAM" id="SSF51182">
    <property type="entry name" value="RmlC-like cupins"/>
    <property type="match status" value="1"/>
</dbReference>
<dbReference type="Gene3D" id="2.60.120.10">
    <property type="entry name" value="Jelly Rolls"/>
    <property type="match status" value="1"/>
</dbReference>